<dbReference type="EMBL" id="CP034437">
    <property type="protein sequence ID" value="AZN43031.1"/>
    <property type="molecule type" value="Genomic_DNA"/>
</dbReference>
<dbReference type="InterPro" id="IPR000683">
    <property type="entry name" value="Gfo/Idh/MocA-like_OxRdtase_N"/>
</dbReference>
<protein>
    <submittedName>
        <fullName evidence="3">Gfo/Idh/MocA family oxidoreductase</fullName>
    </submittedName>
</protein>
<gene>
    <name evidence="3" type="ORF">EJC50_27535</name>
</gene>
<dbReference type="Gene3D" id="3.30.360.10">
    <property type="entry name" value="Dihydrodipicolinate Reductase, domain 2"/>
    <property type="match status" value="1"/>
</dbReference>
<dbReference type="Pfam" id="PF22725">
    <property type="entry name" value="GFO_IDH_MocA_C3"/>
    <property type="match status" value="1"/>
</dbReference>
<dbReference type="PANTHER" id="PTHR43249:SF1">
    <property type="entry name" value="D-GLUCOSIDE 3-DEHYDROGENASE"/>
    <property type="match status" value="1"/>
</dbReference>
<feature type="domain" description="Gfo/Idh/MocA-like oxidoreductase N-terminal" evidence="1">
    <location>
        <begin position="11"/>
        <end position="126"/>
    </location>
</feature>
<dbReference type="InterPro" id="IPR055170">
    <property type="entry name" value="GFO_IDH_MocA-like_dom"/>
</dbReference>
<dbReference type="InterPro" id="IPR052515">
    <property type="entry name" value="Gfo/Idh/MocA_Oxidoreductase"/>
</dbReference>
<name>A0A3Q8XAF8_9BACL</name>
<dbReference type="SUPFAM" id="SSF55347">
    <property type="entry name" value="Glyceraldehyde-3-phosphate dehydrogenase-like, C-terminal domain"/>
    <property type="match status" value="1"/>
</dbReference>
<dbReference type="PANTHER" id="PTHR43249">
    <property type="entry name" value="UDP-N-ACETYL-2-AMINO-2-DEOXY-D-GLUCURONATE OXIDASE"/>
    <property type="match status" value="1"/>
</dbReference>
<dbReference type="KEGG" id="palb:EJC50_27535"/>
<organism evidence="3 4">
    <name type="scientific">Paenibacillus albus</name>
    <dbReference type="NCBI Taxonomy" id="2495582"/>
    <lineage>
        <taxon>Bacteria</taxon>
        <taxon>Bacillati</taxon>
        <taxon>Bacillota</taxon>
        <taxon>Bacilli</taxon>
        <taxon>Bacillales</taxon>
        <taxon>Paenibacillaceae</taxon>
        <taxon>Paenibacillus</taxon>
    </lineage>
</organism>
<evidence type="ECO:0000313" key="4">
    <source>
        <dbReference type="Proteomes" id="UP000272528"/>
    </source>
</evidence>
<dbReference type="AlphaFoldDB" id="A0A3Q8XAF8"/>
<dbReference type="Proteomes" id="UP000272528">
    <property type="component" value="Chromosome"/>
</dbReference>
<sequence>MDANSSSGLWRFGIIGCGTIADFHIAAIRGLDGAKLTVVSSRDGTKAQAIAEREGCAWTVDYKELLQRNDVDIVCITTSSGSHYRIGHDALVAGKHVVIEKPLAMRAAEAEELCRLAEERGLMLSVISQRRFEPLHLEVKRIVAEGRIGKLLLAEVEVPFYRSQQYYDSSPWRGTIAEDGGAFMNQGIHSVDLLLWFAGEARAVYGRTVTQTHEMEAEDLGVAIVQFKSGALGTMMASTSITPGFPAAIRLYGSEGTIKLSGSNIEHWSVPGYDAPPVFAESPAYGGVSDPRSISHIYHQQQLSNVIESIEFVSQLAVTGGDGFRAIQLIEGIYESSAGGKEVRIEPQFIL</sequence>
<evidence type="ECO:0000313" key="3">
    <source>
        <dbReference type="EMBL" id="AZN43031.1"/>
    </source>
</evidence>
<dbReference type="RefSeq" id="WP_126019231.1">
    <property type="nucleotide sequence ID" value="NZ_CP034437.1"/>
</dbReference>
<dbReference type="Gene3D" id="3.40.50.720">
    <property type="entry name" value="NAD(P)-binding Rossmann-like Domain"/>
    <property type="match status" value="1"/>
</dbReference>
<keyword evidence="4" id="KW-1185">Reference proteome</keyword>
<accession>A0A3Q8XAF8</accession>
<proteinExistence type="predicted"/>
<dbReference type="GO" id="GO:0000166">
    <property type="term" value="F:nucleotide binding"/>
    <property type="evidence" value="ECO:0007669"/>
    <property type="project" value="InterPro"/>
</dbReference>
<evidence type="ECO:0000259" key="2">
    <source>
        <dbReference type="Pfam" id="PF22725"/>
    </source>
</evidence>
<evidence type="ECO:0000259" key="1">
    <source>
        <dbReference type="Pfam" id="PF01408"/>
    </source>
</evidence>
<reference evidence="4" key="1">
    <citation type="submission" date="2018-12" db="EMBL/GenBank/DDBJ databases">
        <title>Genome sequence of Peanibacillus sp.</title>
        <authorList>
            <person name="Subramani G."/>
            <person name="Srinivasan S."/>
            <person name="Kim M.K."/>
        </authorList>
    </citation>
    <scope>NUCLEOTIDE SEQUENCE [LARGE SCALE GENOMIC DNA]</scope>
    <source>
        <strain evidence="4">18JY67-1</strain>
    </source>
</reference>
<dbReference type="OrthoDB" id="9815825at2"/>
<feature type="domain" description="GFO/IDH/MocA-like oxidoreductase" evidence="2">
    <location>
        <begin position="137"/>
        <end position="258"/>
    </location>
</feature>
<dbReference type="InterPro" id="IPR036291">
    <property type="entry name" value="NAD(P)-bd_dom_sf"/>
</dbReference>
<dbReference type="SUPFAM" id="SSF51735">
    <property type="entry name" value="NAD(P)-binding Rossmann-fold domains"/>
    <property type="match status" value="1"/>
</dbReference>
<dbReference type="Pfam" id="PF01408">
    <property type="entry name" value="GFO_IDH_MocA"/>
    <property type="match status" value="1"/>
</dbReference>